<dbReference type="Proteomes" id="UP000178533">
    <property type="component" value="Unassembled WGS sequence"/>
</dbReference>
<evidence type="ECO:0000313" key="2">
    <source>
        <dbReference type="EMBL" id="OGM11550.1"/>
    </source>
</evidence>
<name>A0A1F7X944_9BACT</name>
<evidence type="ECO:0000313" key="3">
    <source>
        <dbReference type="Proteomes" id="UP000178533"/>
    </source>
</evidence>
<gene>
    <name evidence="2" type="ORF">A2W13_02345</name>
</gene>
<dbReference type="InterPro" id="IPR003776">
    <property type="entry name" value="YcaO-like_dom"/>
</dbReference>
<dbReference type="PANTHER" id="PTHR37809">
    <property type="entry name" value="RIBOSOMAL PROTEIN S12 METHYLTHIOTRANSFERASE ACCESSORY FACTOR YCAO"/>
    <property type="match status" value="1"/>
</dbReference>
<protein>
    <recommendedName>
        <fullName evidence="1">YcaO domain-containing protein</fullName>
    </recommendedName>
</protein>
<dbReference type="AlphaFoldDB" id="A0A1F7X944"/>
<dbReference type="PROSITE" id="PS51664">
    <property type="entry name" value="YCAO"/>
    <property type="match status" value="1"/>
</dbReference>
<reference evidence="2 3" key="1">
    <citation type="journal article" date="2016" name="Nat. Commun.">
        <title>Thousands of microbial genomes shed light on interconnected biogeochemical processes in an aquifer system.</title>
        <authorList>
            <person name="Anantharaman K."/>
            <person name="Brown C.T."/>
            <person name="Hug L.A."/>
            <person name="Sharon I."/>
            <person name="Castelle C.J."/>
            <person name="Probst A.J."/>
            <person name="Thomas B.C."/>
            <person name="Singh A."/>
            <person name="Wilkins M.J."/>
            <person name="Karaoz U."/>
            <person name="Brodie E.L."/>
            <person name="Williams K.H."/>
            <person name="Hubbard S.S."/>
            <person name="Banfield J.F."/>
        </authorList>
    </citation>
    <scope>NUCLEOTIDE SEQUENCE [LARGE SCALE GENOMIC DNA]</scope>
</reference>
<proteinExistence type="predicted"/>
<dbReference type="PANTHER" id="PTHR37809:SF1">
    <property type="entry name" value="RIBOSOMAL PROTEIN S12 METHYLTHIOTRANSFERASE ACCESSORY FACTOR YCAO"/>
    <property type="match status" value="1"/>
</dbReference>
<dbReference type="STRING" id="1802481.A2W13_02345"/>
<accession>A0A1F7X944</accession>
<feature type="domain" description="YcaO" evidence="1">
    <location>
        <begin position="69"/>
        <end position="447"/>
    </location>
</feature>
<dbReference type="InterPro" id="IPR027624">
    <property type="entry name" value="TOMM_cyclo_SagD"/>
</dbReference>
<dbReference type="Pfam" id="PF02624">
    <property type="entry name" value="YcaO"/>
    <property type="match status" value="1"/>
</dbReference>
<dbReference type="EMBL" id="MGFT01000018">
    <property type="protein sequence ID" value="OGM11550.1"/>
    <property type="molecule type" value="Genomic_DNA"/>
</dbReference>
<dbReference type="Gene3D" id="3.30.40.250">
    <property type="match status" value="1"/>
</dbReference>
<evidence type="ECO:0000259" key="1">
    <source>
        <dbReference type="PROSITE" id="PS51664"/>
    </source>
</evidence>
<dbReference type="Gene3D" id="3.30.1330.230">
    <property type="match status" value="1"/>
</dbReference>
<organism evidence="2 3">
    <name type="scientific">Candidatus Woesebacteria bacterium RBG_16_36_11</name>
    <dbReference type="NCBI Taxonomy" id="1802481"/>
    <lineage>
        <taxon>Bacteria</taxon>
        <taxon>Candidatus Woeseibacteriota</taxon>
    </lineage>
</organism>
<dbReference type="Gene3D" id="3.30.160.660">
    <property type="match status" value="1"/>
</dbReference>
<comment type="caution">
    <text evidence="2">The sequence shown here is derived from an EMBL/GenBank/DDBJ whole genome shotgun (WGS) entry which is preliminary data.</text>
</comment>
<dbReference type="NCBIfam" id="TIGR03604">
    <property type="entry name" value="TOMM_cyclo_SagD"/>
    <property type="match status" value="1"/>
</dbReference>
<sequence>MVQNLYKESEQNIDKTLLDLSCVVDKDYGLIKNIKRVRQYYDEPKFWYYSADLNDSFLKNNGRHFYSKASGASLFSQKEALLKCFGEAIERYCNFVFLSKSTHIIKSINKMRCKFIDPRTISAFSKKQLRKAKFKRFKISDNSVFRWTDCISLPKEEVFLIPSQFIYLSYPYLKEEPSIYSSISTGVAGGANFSAAITRGICEIIERDAFMIFYLDKLKPSKINLKRIDNAQIQKLLTIADRYKLEIVALDITTDFGVPTIASIVIDHSGLGKAVSVGLKCDFDIVKAITGSVEEAFHTRSWLRSSHENKPAKVSVRDLYKKSDIRSRGLLWYPSEVIKKLNFWLTKPDKKDIDPTGKNFSSGEKLKKLVEIFRKKNYDIYYKDITIQEFKELNYFVVKVIIPKMQPLYLDENYPLLGGERLYNVPGKLGYENNVEENLNKFPHPFL</sequence>